<dbReference type="GO" id="GO:0002098">
    <property type="term" value="P:tRNA wobble uridine modification"/>
    <property type="evidence" value="ECO:0007669"/>
    <property type="project" value="TreeGrafter"/>
</dbReference>
<dbReference type="CDD" id="cd14858">
    <property type="entry name" value="TrmE_N"/>
    <property type="match status" value="1"/>
</dbReference>
<keyword evidence="7" id="KW-0963">Cytoplasm</keyword>
<keyword evidence="5 7" id="KW-0630">Potassium</keyword>
<feature type="binding site" evidence="7">
    <location>
        <position position="118"/>
    </location>
    <ligand>
        <name>(6S)-5-formyl-5,6,7,8-tetrahydrofolate</name>
        <dbReference type="ChEBI" id="CHEBI:57457"/>
    </ligand>
</feature>
<dbReference type="EMBL" id="JAESVB010000003">
    <property type="protein sequence ID" value="MCB8875471.1"/>
    <property type="molecule type" value="Genomic_DNA"/>
</dbReference>
<dbReference type="GO" id="GO:0046872">
    <property type="term" value="F:metal ion binding"/>
    <property type="evidence" value="ECO:0007669"/>
    <property type="project" value="UniProtKB-KW"/>
</dbReference>
<comment type="cofactor">
    <cofactor evidence="7">
        <name>K(+)</name>
        <dbReference type="ChEBI" id="CHEBI:29103"/>
    </cofactor>
    <text evidence="7">Binds 1 potassium ion per subunit.</text>
</comment>
<dbReference type="FunFam" id="3.30.1360.120:FF:000007">
    <property type="entry name" value="tRNA modification GTPase GTPBP3, mitochondrial"/>
    <property type="match status" value="1"/>
</dbReference>
<keyword evidence="11" id="KW-1185">Reference proteome</keyword>
<dbReference type="NCBIfam" id="TIGR00231">
    <property type="entry name" value="small_GTP"/>
    <property type="match status" value="1"/>
</dbReference>
<dbReference type="CDD" id="cd04164">
    <property type="entry name" value="trmE"/>
    <property type="match status" value="1"/>
</dbReference>
<dbReference type="SUPFAM" id="SSF116878">
    <property type="entry name" value="TrmE connector domain"/>
    <property type="match status" value="1"/>
</dbReference>
<name>A0A963YQW0_9PROT</name>
<dbReference type="Pfam" id="PF12631">
    <property type="entry name" value="MnmE_helical"/>
    <property type="match status" value="1"/>
</dbReference>
<gene>
    <name evidence="7 10" type="primary">mnmE</name>
    <name evidence="7" type="synonym">trmE</name>
    <name evidence="10" type="ORF">ASILVAE211_09790</name>
</gene>
<dbReference type="InterPro" id="IPR005225">
    <property type="entry name" value="Small_GTP-bd"/>
</dbReference>
<comment type="function">
    <text evidence="7">Exhibits a very high intrinsic GTPase hydrolysis rate. Involved in the addition of a carboxymethylaminomethyl (cmnm) group at the wobble position (U34) of certain tRNAs, forming tRNA-cmnm(5)s(2)U34.</text>
</comment>
<dbReference type="Gene3D" id="3.40.50.300">
    <property type="entry name" value="P-loop containing nucleotide triphosphate hydrolases"/>
    <property type="match status" value="1"/>
</dbReference>
<evidence type="ECO:0000259" key="9">
    <source>
        <dbReference type="PROSITE" id="PS51709"/>
    </source>
</evidence>
<protein>
    <recommendedName>
        <fullName evidence="7">tRNA modification GTPase MnmE</fullName>
        <ecNumber evidence="7">3.6.-.-</ecNumber>
    </recommendedName>
</protein>
<comment type="similarity">
    <text evidence="1 7 8">Belongs to the TRAFAC class TrmE-Era-EngA-EngB-Septin-like GTPase superfamily. TrmE GTPase family.</text>
</comment>
<comment type="subunit">
    <text evidence="7">Homodimer. Heterotetramer of two MnmE and two MnmG subunits.</text>
</comment>
<dbReference type="SUPFAM" id="SSF52540">
    <property type="entry name" value="P-loop containing nucleoside triphosphate hydrolases"/>
    <property type="match status" value="1"/>
</dbReference>
<dbReference type="Pfam" id="PF01926">
    <property type="entry name" value="MMR_HSR1"/>
    <property type="match status" value="1"/>
</dbReference>
<feature type="binding site" evidence="7">
    <location>
        <position position="228"/>
    </location>
    <ligand>
        <name>Mg(2+)</name>
        <dbReference type="ChEBI" id="CHEBI:18420"/>
    </ligand>
</feature>
<keyword evidence="7" id="KW-0479">Metal-binding</keyword>
<keyword evidence="7" id="KW-0460">Magnesium</keyword>
<dbReference type="InterPro" id="IPR027368">
    <property type="entry name" value="MnmE_dom2"/>
</dbReference>
<proteinExistence type="inferred from homology"/>
<dbReference type="EC" id="3.6.-.-" evidence="7"/>
<evidence type="ECO:0000256" key="6">
    <source>
        <dbReference type="ARBA" id="ARBA00023134"/>
    </source>
</evidence>
<dbReference type="GO" id="GO:0003924">
    <property type="term" value="F:GTPase activity"/>
    <property type="evidence" value="ECO:0007669"/>
    <property type="project" value="UniProtKB-UniRule"/>
</dbReference>
<dbReference type="GO" id="GO:0005525">
    <property type="term" value="F:GTP binding"/>
    <property type="evidence" value="ECO:0007669"/>
    <property type="project" value="UniProtKB-UniRule"/>
</dbReference>
<dbReference type="PANTHER" id="PTHR42714:SF2">
    <property type="entry name" value="TRNA MODIFICATION GTPASE GTPBP3, MITOCHONDRIAL"/>
    <property type="match status" value="1"/>
</dbReference>
<feature type="binding site" evidence="7">
    <location>
        <position position="22"/>
    </location>
    <ligand>
        <name>(6S)-5-formyl-5,6,7,8-tetrahydrofolate</name>
        <dbReference type="ChEBI" id="CHEBI:57457"/>
    </ligand>
</feature>
<feature type="binding site" evidence="7">
    <location>
        <position position="243"/>
    </location>
    <ligand>
        <name>K(+)</name>
        <dbReference type="ChEBI" id="CHEBI:29103"/>
    </ligand>
</feature>
<dbReference type="PROSITE" id="PS51709">
    <property type="entry name" value="G_TRME"/>
    <property type="match status" value="1"/>
</dbReference>
<dbReference type="NCBIfam" id="NF003661">
    <property type="entry name" value="PRK05291.1-3"/>
    <property type="match status" value="1"/>
</dbReference>
<dbReference type="Proteomes" id="UP000708298">
    <property type="component" value="Unassembled WGS sequence"/>
</dbReference>
<evidence type="ECO:0000256" key="5">
    <source>
        <dbReference type="ARBA" id="ARBA00022958"/>
    </source>
</evidence>
<feature type="binding site" evidence="7">
    <location>
        <position position="249"/>
    </location>
    <ligand>
        <name>Mg(2+)</name>
        <dbReference type="ChEBI" id="CHEBI:18420"/>
    </ligand>
</feature>
<dbReference type="InterPro" id="IPR004520">
    <property type="entry name" value="GTPase_MnmE"/>
</dbReference>
<dbReference type="InterPro" id="IPR006073">
    <property type="entry name" value="GTP-bd"/>
</dbReference>
<reference evidence="10" key="2">
    <citation type="submission" date="2021-01" db="EMBL/GenBank/DDBJ databases">
        <authorList>
            <person name="Mieszkin S."/>
            <person name="Pouder E."/>
            <person name="Alain K."/>
        </authorList>
    </citation>
    <scope>NUCLEOTIDE SEQUENCE</scope>
    <source>
        <strain evidence="10">HW T2.11</strain>
    </source>
</reference>
<dbReference type="NCBIfam" id="TIGR00450">
    <property type="entry name" value="mnmE_trmE_thdF"/>
    <property type="match status" value="1"/>
</dbReference>
<accession>A0A963YQW0</accession>
<dbReference type="InterPro" id="IPR025867">
    <property type="entry name" value="MnmE_helical"/>
</dbReference>
<dbReference type="RefSeq" id="WP_227321118.1">
    <property type="nucleotide sequence ID" value="NZ_JAESVB010000003.1"/>
</dbReference>
<dbReference type="HAMAP" id="MF_00379">
    <property type="entry name" value="GTPase_MnmE"/>
    <property type="match status" value="1"/>
</dbReference>
<keyword evidence="2 7" id="KW-0819">tRNA processing</keyword>
<feature type="domain" description="TrmE-type G" evidence="9">
    <location>
        <begin position="214"/>
        <end position="358"/>
    </location>
</feature>
<keyword evidence="3 7" id="KW-0547">Nucleotide-binding</keyword>
<dbReference type="InterPro" id="IPR031168">
    <property type="entry name" value="G_TrmE"/>
</dbReference>
<evidence type="ECO:0000256" key="2">
    <source>
        <dbReference type="ARBA" id="ARBA00022694"/>
    </source>
</evidence>
<feature type="binding site" evidence="7">
    <location>
        <begin position="243"/>
        <end position="249"/>
    </location>
    <ligand>
        <name>GTP</name>
        <dbReference type="ChEBI" id="CHEBI:37565"/>
    </ligand>
</feature>
<dbReference type="AlphaFoldDB" id="A0A963YQW0"/>
<keyword evidence="6 7" id="KW-0342">GTP-binding</keyword>
<comment type="subcellular location">
    <subcellularLocation>
        <location evidence="7">Cytoplasm</location>
    </subcellularLocation>
</comment>
<sequence>MDEDTIFAPMTAIGRSAISALRLSGPKTEAAIKALAGTCPEPRRASLRRLRDASGEVLDEAVVIWSPAPASYTGEDVAELHLHGGRAVMDGVVEALLALGPRLAEPGEFSRRAFLNGRMDLLQAEGIGDLVAAETAGQRRQALRQMEGALGHVYEDWSNRLAGTLAHQEALIDFPDEALPPEVEVMLSGEITRLTEAIGTHLNDGHRGEKMRDGLVFVIQGAPNAGKSTLMNALAGRDIAIVSPIAGTTRDALEVQIVLGDAPVTLIDTAGLRETDDPVEAEGVRRARAKAAQADLVLDLVSGETDDATAPATDGPPRLIIATKADLGAATPAADLAVSAIDGTGMTALHERLSAFAREATAQSGPPALTRQRHRAHLSDAHRHLCLAMDEPEPELRAEEMRIALAALGGITGKIGVEALLDRIFADFCIGK</sequence>
<dbReference type="PANTHER" id="PTHR42714">
    <property type="entry name" value="TRNA MODIFICATION GTPASE GTPBP3"/>
    <property type="match status" value="1"/>
</dbReference>
<evidence type="ECO:0000256" key="3">
    <source>
        <dbReference type="ARBA" id="ARBA00022741"/>
    </source>
</evidence>
<feature type="binding site" evidence="7">
    <location>
        <position position="224"/>
    </location>
    <ligand>
        <name>K(+)</name>
        <dbReference type="ChEBI" id="CHEBI:29103"/>
    </ligand>
</feature>
<dbReference type="Pfam" id="PF10396">
    <property type="entry name" value="TrmE_N"/>
    <property type="match status" value="1"/>
</dbReference>
<dbReference type="Gene3D" id="1.20.120.430">
    <property type="entry name" value="tRNA modification GTPase MnmE domain 2"/>
    <property type="match status" value="1"/>
</dbReference>
<comment type="caution">
    <text evidence="10">The sequence shown here is derived from an EMBL/GenBank/DDBJ whole genome shotgun (WGS) entry which is preliminary data.</text>
</comment>
<dbReference type="InterPro" id="IPR027417">
    <property type="entry name" value="P-loop_NTPase"/>
</dbReference>
<evidence type="ECO:0000313" key="10">
    <source>
        <dbReference type="EMBL" id="MCB8875471.1"/>
    </source>
</evidence>
<dbReference type="GO" id="GO:0030488">
    <property type="term" value="P:tRNA methylation"/>
    <property type="evidence" value="ECO:0007669"/>
    <property type="project" value="TreeGrafter"/>
</dbReference>
<evidence type="ECO:0000256" key="4">
    <source>
        <dbReference type="ARBA" id="ARBA00022801"/>
    </source>
</evidence>
<feature type="binding site" evidence="7">
    <location>
        <position position="79"/>
    </location>
    <ligand>
        <name>(6S)-5-formyl-5,6,7,8-tetrahydrofolate</name>
        <dbReference type="ChEBI" id="CHEBI:57457"/>
    </ligand>
</feature>
<comment type="caution">
    <text evidence="7">Lacks conserved residue(s) required for the propagation of feature annotation.</text>
</comment>
<evidence type="ECO:0000313" key="11">
    <source>
        <dbReference type="Proteomes" id="UP000708298"/>
    </source>
</evidence>
<feature type="binding site" evidence="7">
    <location>
        <position position="245"/>
    </location>
    <ligand>
        <name>K(+)</name>
        <dbReference type="ChEBI" id="CHEBI:29103"/>
    </ligand>
</feature>
<feature type="binding site" evidence="7">
    <location>
        <position position="432"/>
    </location>
    <ligand>
        <name>(6S)-5-formyl-5,6,7,8-tetrahydrofolate</name>
        <dbReference type="ChEBI" id="CHEBI:57457"/>
    </ligand>
</feature>
<evidence type="ECO:0000256" key="1">
    <source>
        <dbReference type="ARBA" id="ARBA00011043"/>
    </source>
</evidence>
<keyword evidence="4 7" id="KW-0378">Hydrolase</keyword>
<evidence type="ECO:0000256" key="8">
    <source>
        <dbReference type="RuleBase" id="RU003313"/>
    </source>
</evidence>
<dbReference type="InterPro" id="IPR027266">
    <property type="entry name" value="TrmE/GcvT-like"/>
</dbReference>
<feature type="binding site" evidence="7">
    <location>
        <begin position="268"/>
        <end position="271"/>
    </location>
    <ligand>
        <name>GTP</name>
        <dbReference type="ChEBI" id="CHEBI:37565"/>
    </ligand>
</feature>
<feature type="binding site" evidence="7">
    <location>
        <position position="248"/>
    </location>
    <ligand>
        <name>K(+)</name>
        <dbReference type="ChEBI" id="CHEBI:29103"/>
    </ligand>
</feature>
<reference evidence="10" key="1">
    <citation type="journal article" date="2021" name="Microorganisms">
        <title>Acidisoma silvae sp. nov. and Acidisomacellulosilytica sp. nov., Two Acidophilic Bacteria Isolated from Decaying Wood, Hydrolyzing Cellulose and Producing Poly-3-hydroxybutyrate.</title>
        <authorList>
            <person name="Mieszkin S."/>
            <person name="Pouder E."/>
            <person name="Uroz S."/>
            <person name="Simon-Colin C."/>
            <person name="Alain K."/>
        </authorList>
    </citation>
    <scope>NUCLEOTIDE SEQUENCE</scope>
    <source>
        <strain evidence="10">HW T2.11</strain>
    </source>
</reference>
<dbReference type="Gene3D" id="3.30.1360.120">
    <property type="entry name" value="Probable tRNA modification gtpase trme, domain 1"/>
    <property type="match status" value="1"/>
</dbReference>
<evidence type="ECO:0000256" key="7">
    <source>
        <dbReference type="HAMAP-Rule" id="MF_00379"/>
    </source>
</evidence>
<dbReference type="InterPro" id="IPR018948">
    <property type="entry name" value="GTP-bd_TrmE_N"/>
</dbReference>
<dbReference type="GO" id="GO:0005737">
    <property type="term" value="C:cytoplasm"/>
    <property type="evidence" value="ECO:0007669"/>
    <property type="project" value="UniProtKB-SubCell"/>
</dbReference>
<feature type="binding site" evidence="7">
    <location>
        <begin position="224"/>
        <end position="229"/>
    </location>
    <ligand>
        <name>GTP</name>
        <dbReference type="ChEBI" id="CHEBI:37565"/>
    </ligand>
</feature>
<organism evidence="10 11">
    <name type="scientific">Acidisoma silvae</name>
    <dbReference type="NCBI Taxonomy" id="2802396"/>
    <lineage>
        <taxon>Bacteria</taxon>
        <taxon>Pseudomonadati</taxon>
        <taxon>Pseudomonadota</taxon>
        <taxon>Alphaproteobacteria</taxon>
        <taxon>Acetobacterales</taxon>
        <taxon>Acidocellaceae</taxon>
        <taxon>Acidisoma</taxon>
    </lineage>
</organism>